<dbReference type="GO" id="GO:0005739">
    <property type="term" value="C:mitochondrion"/>
    <property type="evidence" value="ECO:0007669"/>
    <property type="project" value="TreeGrafter"/>
</dbReference>
<proteinExistence type="inferred from homology"/>
<accession>A0A3P8VTG0</accession>
<dbReference type="Pfam" id="PF05071">
    <property type="entry name" value="NDUFA12"/>
    <property type="match status" value="1"/>
</dbReference>
<dbReference type="Proteomes" id="UP000265120">
    <property type="component" value="Chromosome W"/>
</dbReference>
<protein>
    <submittedName>
        <fullName evidence="3">NADH:ubiquinone oxidoreductase complex assembly factor 2</fullName>
    </submittedName>
</protein>
<dbReference type="AlphaFoldDB" id="A0A3P8VTG0"/>
<dbReference type="FunCoup" id="A0A3P8VTG0">
    <property type="interactions" value="895"/>
</dbReference>
<evidence type="ECO:0000313" key="3">
    <source>
        <dbReference type="Ensembl" id="ENSCSEP00000017589.1"/>
    </source>
</evidence>
<dbReference type="GeneTree" id="ENSGT00390000002743"/>
<evidence type="ECO:0000313" key="4">
    <source>
        <dbReference type="Proteomes" id="UP000265120"/>
    </source>
</evidence>
<dbReference type="GO" id="GO:0045271">
    <property type="term" value="C:respiratory chain complex I"/>
    <property type="evidence" value="ECO:0007669"/>
    <property type="project" value="InterPro"/>
</dbReference>
<dbReference type="InParanoid" id="A0A3P8VTG0"/>
<evidence type="ECO:0000256" key="2">
    <source>
        <dbReference type="SAM" id="MobiDB-lite"/>
    </source>
</evidence>
<dbReference type="STRING" id="244447.ENSCSEP00000017589"/>
<feature type="region of interest" description="Disordered" evidence="2">
    <location>
        <begin position="89"/>
        <end position="109"/>
    </location>
</feature>
<dbReference type="InterPro" id="IPR007763">
    <property type="entry name" value="NDUFA12"/>
</dbReference>
<dbReference type="GO" id="GO:0032981">
    <property type="term" value="P:mitochondrial respiratory chain complex I assembly"/>
    <property type="evidence" value="ECO:0007669"/>
    <property type="project" value="TreeGrafter"/>
</dbReference>
<keyword evidence="4" id="KW-1185">Reference proteome</keyword>
<reference evidence="3 4" key="1">
    <citation type="journal article" date="2014" name="Nat. Genet.">
        <title>Whole-genome sequence of a flatfish provides insights into ZW sex chromosome evolution and adaptation to a benthic lifestyle.</title>
        <authorList>
            <person name="Chen S."/>
            <person name="Zhang G."/>
            <person name="Shao C."/>
            <person name="Huang Q."/>
            <person name="Liu G."/>
            <person name="Zhang P."/>
            <person name="Song W."/>
            <person name="An N."/>
            <person name="Chalopin D."/>
            <person name="Volff J.N."/>
            <person name="Hong Y."/>
            <person name="Li Q."/>
            <person name="Sha Z."/>
            <person name="Zhou H."/>
            <person name="Xie M."/>
            <person name="Yu Q."/>
            <person name="Liu Y."/>
            <person name="Xiang H."/>
            <person name="Wang N."/>
            <person name="Wu K."/>
            <person name="Yang C."/>
            <person name="Zhou Q."/>
            <person name="Liao X."/>
            <person name="Yang L."/>
            <person name="Hu Q."/>
            <person name="Zhang J."/>
            <person name="Meng L."/>
            <person name="Jin L."/>
            <person name="Tian Y."/>
            <person name="Lian J."/>
            <person name="Yang J."/>
            <person name="Miao G."/>
            <person name="Liu S."/>
            <person name="Liang Z."/>
            <person name="Yan F."/>
            <person name="Li Y."/>
            <person name="Sun B."/>
            <person name="Zhang H."/>
            <person name="Zhang J."/>
            <person name="Zhu Y."/>
            <person name="Du M."/>
            <person name="Zhao Y."/>
            <person name="Schartl M."/>
            <person name="Tang Q."/>
            <person name="Wang J."/>
        </authorList>
    </citation>
    <scope>NUCLEOTIDE SEQUENCE</scope>
</reference>
<dbReference type="PANTHER" id="PTHR32470:SF2">
    <property type="entry name" value="NADH DEHYDROGENASE [UBIQUINONE] 1 ALPHA SUBCOMPLEX ASSEMBLY FACTOR 2"/>
    <property type="match status" value="1"/>
</dbReference>
<reference evidence="3" key="2">
    <citation type="submission" date="2025-08" db="UniProtKB">
        <authorList>
            <consortium name="Ensembl"/>
        </authorList>
    </citation>
    <scope>IDENTIFICATION</scope>
</reference>
<comment type="similarity">
    <text evidence="1">Belongs to the complex I NDUFA12 subunit family.</text>
</comment>
<organism evidence="3 4">
    <name type="scientific">Cynoglossus semilaevis</name>
    <name type="common">Tongue sole</name>
    <dbReference type="NCBI Taxonomy" id="244447"/>
    <lineage>
        <taxon>Eukaryota</taxon>
        <taxon>Metazoa</taxon>
        <taxon>Chordata</taxon>
        <taxon>Craniata</taxon>
        <taxon>Vertebrata</taxon>
        <taxon>Euteleostomi</taxon>
        <taxon>Actinopterygii</taxon>
        <taxon>Neopterygii</taxon>
        <taxon>Teleostei</taxon>
        <taxon>Neoteleostei</taxon>
        <taxon>Acanthomorphata</taxon>
        <taxon>Carangaria</taxon>
        <taxon>Pleuronectiformes</taxon>
        <taxon>Pleuronectoidei</taxon>
        <taxon>Cynoglossidae</taxon>
        <taxon>Cynoglossinae</taxon>
        <taxon>Cynoglossus</taxon>
    </lineage>
</organism>
<reference evidence="3" key="3">
    <citation type="submission" date="2025-09" db="UniProtKB">
        <authorList>
            <consortium name="Ensembl"/>
        </authorList>
    </citation>
    <scope>IDENTIFICATION</scope>
</reference>
<feature type="compositionally biased region" description="Polar residues" evidence="2">
    <location>
        <begin position="99"/>
        <end position="109"/>
    </location>
</feature>
<dbReference type="PANTHER" id="PTHR32470">
    <property type="entry name" value="ADH DEHYDROGENASE [UBIQUINONE] 1 ALPHA SUBCOMPLEX ASSEMBLY FACTOR 2"/>
    <property type="match status" value="1"/>
</dbReference>
<evidence type="ECO:0000256" key="1">
    <source>
        <dbReference type="ARBA" id="ARBA00007355"/>
    </source>
</evidence>
<dbReference type="InterPro" id="IPR052618">
    <property type="entry name" value="ComplexI_NDUFA12"/>
</dbReference>
<dbReference type="Ensembl" id="ENSCSET00000017808.1">
    <property type="protein sequence ID" value="ENSCSEP00000017589.1"/>
    <property type="gene ID" value="ENSCSEG00000011277.1"/>
</dbReference>
<dbReference type="OMA" id="GQCGNKY"/>
<sequence length="128" mass="14871">KQCLNKFYFQKRRVVLAKRTMEAANPSEYKYMENSIPIDWDAWIRDRRKEPPTIEVQNQSYREQIELKYKDGLVTAPVQAVAKGHATASTYDKPDFSEEPTSTANTFQPGSWKPNSKKYVCAVKYNTI</sequence>
<name>A0A3P8VTG0_CYNSE</name>